<dbReference type="AlphaFoldDB" id="A0A4S8R4Y8"/>
<dbReference type="OrthoDB" id="3449746at2759"/>
<dbReference type="Proteomes" id="UP000308671">
    <property type="component" value="Unassembled WGS sequence"/>
</dbReference>
<evidence type="ECO:0000313" key="3">
    <source>
        <dbReference type="Proteomes" id="UP000308671"/>
    </source>
</evidence>
<feature type="region of interest" description="Disordered" evidence="1">
    <location>
        <begin position="1"/>
        <end position="24"/>
    </location>
</feature>
<proteinExistence type="predicted"/>
<evidence type="ECO:0000313" key="2">
    <source>
        <dbReference type="EMBL" id="THV52938.1"/>
    </source>
</evidence>
<organism evidence="2 3">
    <name type="scientific">Botrytis galanthina</name>
    <dbReference type="NCBI Taxonomy" id="278940"/>
    <lineage>
        <taxon>Eukaryota</taxon>
        <taxon>Fungi</taxon>
        <taxon>Dikarya</taxon>
        <taxon>Ascomycota</taxon>
        <taxon>Pezizomycotina</taxon>
        <taxon>Leotiomycetes</taxon>
        <taxon>Helotiales</taxon>
        <taxon>Sclerotiniaceae</taxon>
        <taxon>Botrytis</taxon>
    </lineage>
</organism>
<keyword evidence="3" id="KW-1185">Reference proteome</keyword>
<gene>
    <name evidence="2" type="ORF">BGAL_0064g00300</name>
</gene>
<sequence length="82" mass="9058">MSDLSEPVEPARSRDSGRQSDGADVGVKFRDWCSDDDEDVSFPFMMSWFREKGLKFGLEDSEFESDIAVGELKGVSGTLSGE</sequence>
<reference evidence="2 3" key="1">
    <citation type="submission" date="2017-12" db="EMBL/GenBank/DDBJ databases">
        <title>Comparative genomics of Botrytis spp.</title>
        <authorList>
            <person name="Valero-Jimenez C.A."/>
            <person name="Tapia P."/>
            <person name="Veloso J."/>
            <person name="Silva-Moreno E."/>
            <person name="Staats M."/>
            <person name="Valdes J.H."/>
            <person name="Van Kan J.A.L."/>
        </authorList>
    </citation>
    <scope>NUCLEOTIDE SEQUENCE [LARGE SCALE GENOMIC DNA]</scope>
    <source>
        <strain evidence="2 3">MUCL435</strain>
    </source>
</reference>
<accession>A0A4S8R4Y8</accession>
<name>A0A4S8R4Y8_9HELO</name>
<protein>
    <submittedName>
        <fullName evidence="2">Uncharacterized protein</fullName>
    </submittedName>
</protein>
<feature type="compositionally biased region" description="Basic and acidic residues" evidence="1">
    <location>
        <begin position="9"/>
        <end position="18"/>
    </location>
</feature>
<comment type="caution">
    <text evidence="2">The sequence shown here is derived from an EMBL/GenBank/DDBJ whole genome shotgun (WGS) entry which is preliminary data.</text>
</comment>
<evidence type="ECO:0000256" key="1">
    <source>
        <dbReference type="SAM" id="MobiDB-lite"/>
    </source>
</evidence>
<dbReference type="EMBL" id="PQXL01000064">
    <property type="protein sequence ID" value="THV52938.1"/>
    <property type="molecule type" value="Genomic_DNA"/>
</dbReference>